<keyword evidence="1" id="KW-0812">Transmembrane</keyword>
<evidence type="ECO:0000313" key="3">
    <source>
        <dbReference type="Proteomes" id="UP001165962"/>
    </source>
</evidence>
<name>A0ABX0JHT0_9BACL</name>
<keyword evidence="1" id="KW-1133">Transmembrane helix</keyword>
<evidence type="ECO:0000313" key="2">
    <source>
        <dbReference type="EMBL" id="NHN34879.1"/>
    </source>
</evidence>
<dbReference type="Proteomes" id="UP001165962">
    <property type="component" value="Unassembled WGS sequence"/>
</dbReference>
<feature type="transmembrane region" description="Helical" evidence="1">
    <location>
        <begin position="62"/>
        <end position="82"/>
    </location>
</feature>
<comment type="caution">
    <text evidence="2">The sequence shown here is derived from an EMBL/GenBank/DDBJ whole genome shotgun (WGS) entry which is preliminary data.</text>
</comment>
<keyword evidence="3" id="KW-1185">Reference proteome</keyword>
<keyword evidence="1" id="KW-0472">Membrane</keyword>
<sequence length="125" mass="13839">MKTKNDHSLRIKRKNKEVITIRWLKYVLIGAGVISALFGWSVLNSPEMIMVSGGEHAERVKIAWVFIILGVVFAVAGFANVVDKFLDWAESPDNNNQCSCGHKNQPGSNFCSKCGISMKIIIDGE</sequence>
<proteinExistence type="predicted"/>
<evidence type="ECO:0000256" key="1">
    <source>
        <dbReference type="SAM" id="Phobius"/>
    </source>
</evidence>
<gene>
    <name evidence="2" type="ORF">G9U52_34620</name>
</gene>
<feature type="transmembrane region" description="Helical" evidence="1">
    <location>
        <begin position="21"/>
        <end position="42"/>
    </location>
</feature>
<accession>A0ABX0JHT0</accession>
<reference evidence="2" key="1">
    <citation type="submission" date="2020-03" db="EMBL/GenBank/DDBJ databases">
        <title>Draft sequencing of Paenibacilllus sp. S3N08.</title>
        <authorList>
            <person name="Kim D.-U."/>
        </authorList>
    </citation>
    <scope>NUCLEOTIDE SEQUENCE</scope>
    <source>
        <strain evidence="2">S3N08</strain>
    </source>
</reference>
<dbReference type="EMBL" id="JAAOIW010000023">
    <property type="protein sequence ID" value="NHN34879.1"/>
    <property type="molecule type" value="Genomic_DNA"/>
</dbReference>
<protein>
    <submittedName>
        <fullName evidence="2">Zinc ribbon domain-containing protein</fullName>
    </submittedName>
</protein>
<organism evidence="2 3">
    <name type="scientific">Paenibacillus agricola</name>
    <dbReference type="NCBI Taxonomy" id="2716264"/>
    <lineage>
        <taxon>Bacteria</taxon>
        <taxon>Bacillati</taxon>
        <taxon>Bacillota</taxon>
        <taxon>Bacilli</taxon>
        <taxon>Bacillales</taxon>
        <taxon>Paenibacillaceae</taxon>
        <taxon>Paenibacillus</taxon>
    </lineage>
</organism>